<sequence length="31" mass="3874">MIVMVLQGRRRQAYRKTLKIRKLEELWDTIK</sequence>
<name>X0KID8_FUSOX</name>
<dbReference type="EMBL" id="KK035307">
    <property type="protein sequence ID" value="EXM13273.1"/>
    <property type="molecule type" value="Genomic_DNA"/>
</dbReference>
<gene>
    <name evidence="1" type="ORF">FOTG_18275</name>
</gene>
<dbReference type="HOGENOM" id="CLU_3399452_0_0_1"/>
<reference evidence="1" key="2">
    <citation type="submission" date="2014-03" db="EMBL/GenBank/DDBJ databases">
        <title>The Genome Annotation of Fusarium oxysporum Cotton.</title>
        <authorList>
            <consortium name="The Broad Institute Genomics Platform"/>
            <person name="Ma L.-J."/>
            <person name="Corby-Kistler H."/>
            <person name="Broz K."/>
            <person name="Gale L.R."/>
            <person name="Jonkers W."/>
            <person name="O'Donnell K."/>
            <person name="Ploetz R."/>
            <person name="Steinberg C."/>
            <person name="Schwartz D.C."/>
            <person name="VanEtten H."/>
            <person name="Zhou S."/>
            <person name="Young S.K."/>
            <person name="Zeng Q."/>
            <person name="Gargeya S."/>
            <person name="Fitzgerald M."/>
            <person name="Abouelleil A."/>
            <person name="Alvarado L."/>
            <person name="Chapman S.B."/>
            <person name="Gainer-Dewar J."/>
            <person name="Goldberg J."/>
            <person name="Griggs A."/>
            <person name="Gujja S."/>
            <person name="Hansen M."/>
            <person name="Howarth C."/>
            <person name="Imamovic A."/>
            <person name="Ireland A."/>
            <person name="Larimer J."/>
            <person name="McCowan C."/>
            <person name="Murphy C."/>
            <person name="Pearson M."/>
            <person name="Poon T.W."/>
            <person name="Priest M."/>
            <person name="Roberts A."/>
            <person name="Saif S."/>
            <person name="Shea T."/>
            <person name="Sykes S."/>
            <person name="Wortman J."/>
            <person name="Nusbaum C."/>
            <person name="Birren B."/>
        </authorList>
    </citation>
    <scope>NUCLEOTIDE SEQUENCE</scope>
    <source>
        <strain evidence="1">25433</strain>
    </source>
</reference>
<dbReference type="AlphaFoldDB" id="X0KID8"/>
<proteinExistence type="predicted"/>
<dbReference type="Proteomes" id="UP000030701">
    <property type="component" value="Unassembled WGS sequence"/>
</dbReference>
<organism evidence="1">
    <name type="scientific">Fusarium oxysporum f. sp. vasinfectum 25433</name>
    <dbReference type="NCBI Taxonomy" id="1089449"/>
    <lineage>
        <taxon>Eukaryota</taxon>
        <taxon>Fungi</taxon>
        <taxon>Dikarya</taxon>
        <taxon>Ascomycota</taxon>
        <taxon>Pezizomycotina</taxon>
        <taxon>Sordariomycetes</taxon>
        <taxon>Hypocreomycetidae</taxon>
        <taxon>Hypocreales</taxon>
        <taxon>Nectriaceae</taxon>
        <taxon>Fusarium</taxon>
        <taxon>Fusarium oxysporum species complex</taxon>
    </lineage>
</organism>
<protein>
    <submittedName>
        <fullName evidence="1">Uncharacterized protein</fullName>
    </submittedName>
</protein>
<reference evidence="1" key="1">
    <citation type="submission" date="2011-11" db="EMBL/GenBank/DDBJ databases">
        <title>The Genome Sequence of Fusarium oxysporum Cotton.</title>
        <authorList>
            <consortium name="The Broad Institute Genome Sequencing Platform"/>
            <person name="Ma L.-J."/>
            <person name="Gale L.R."/>
            <person name="Schwartz D.C."/>
            <person name="Zhou S."/>
            <person name="Corby-Kistler H."/>
            <person name="Young S.K."/>
            <person name="Zeng Q."/>
            <person name="Gargeya S."/>
            <person name="Fitzgerald M."/>
            <person name="Haas B."/>
            <person name="Abouelleil A."/>
            <person name="Alvarado L."/>
            <person name="Arachchi H.M."/>
            <person name="Berlin A."/>
            <person name="Brown A."/>
            <person name="Chapman S.B."/>
            <person name="Chen Z."/>
            <person name="Dunbar C."/>
            <person name="Freedman E."/>
            <person name="Gearin G."/>
            <person name="Goldberg J."/>
            <person name="Griggs A."/>
            <person name="Gujja S."/>
            <person name="Heiman D."/>
            <person name="Howarth C."/>
            <person name="Larson L."/>
            <person name="Lui A."/>
            <person name="MacDonald P.J.P."/>
            <person name="Montmayeur A."/>
            <person name="Murphy C."/>
            <person name="Neiman D."/>
            <person name="Pearson M."/>
            <person name="Priest M."/>
            <person name="Roberts A."/>
            <person name="Saif S."/>
            <person name="Shea T."/>
            <person name="Shenoy N."/>
            <person name="Sisk P."/>
            <person name="Stolte C."/>
            <person name="Sykes S."/>
            <person name="Wortman J."/>
            <person name="Nusbaum C."/>
            <person name="Birren B."/>
        </authorList>
    </citation>
    <scope>NUCLEOTIDE SEQUENCE [LARGE SCALE GENOMIC DNA]</scope>
    <source>
        <strain evidence="1">25433</strain>
    </source>
</reference>
<accession>X0KID8</accession>
<evidence type="ECO:0000313" key="1">
    <source>
        <dbReference type="EMBL" id="EXM13273.1"/>
    </source>
</evidence>